<dbReference type="AlphaFoldDB" id="A0A396YVX4"/>
<dbReference type="RefSeq" id="WP_118969873.1">
    <property type="nucleotide sequence ID" value="NZ_QHCT01000005.1"/>
</dbReference>
<dbReference type="GO" id="GO:0016301">
    <property type="term" value="F:kinase activity"/>
    <property type="evidence" value="ECO:0007669"/>
    <property type="project" value="UniProtKB-KW"/>
</dbReference>
<dbReference type="PANTHER" id="PTHR38134:SF2">
    <property type="entry name" value="GALACTOKINASE"/>
    <property type="match status" value="1"/>
</dbReference>
<evidence type="ECO:0000313" key="1">
    <source>
        <dbReference type="EMBL" id="RHX87379.1"/>
    </source>
</evidence>
<gene>
    <name evidence="1" type="ORF">DLM75_17965</name>
</gene>
<organism evidence="1 2">
    <name type="scientific">Leptospira stimsonii</name>
    <dbReference type="NCBI Taxonomy" id="2202203"/>
    <lineage>
        <taxon>Bacteria</taxon>
        <taxon>Pseudomonadati</taxon>
        <taxon>Spirochaetota</taxon>
        <taxon>Spirochaetia</taxon>
        <taxon>Leptospirales</taxon>
        <taxon>Leptospiraceae</taxon>
        <taxon>Leptospira</taxon>
    </lineage>
</organism>
<dbReference type="Proteomes" id="UP000265798">
    <property type="component" value="Unassembled WGS sequence"/>
</dbReference>
<keyword evidence="1" id="KW-0808">Transferase</keyword>
<keyword evidence="1" id="KW-0418">Kinase</keyword>
<name>A0A396YVX4_9LEPT</name>
<reference evidence="2" key="1">
    <citation type="submission" date="2018-05" db="EMBL/GenBank/DDBJ databases">
        <title>Leptospira yasudae sp. nov. and Leptospira stimsonii sp. nov., two pathogenic species of the genus Leptospira isolated from environmental sources.</title>
        <authorList>
            <person name="Casanovas-Massana A."/>
            <person name="Hamond C."/>
            <person name="Santos L.A."/>
            <person name="Hacker K.P."/>
            <person name="Balassiano I."/>
            <person name="Medeiros M.A."/>
            <person name="Reis M.G."/>
            <person name="Ko A.I."/>
            <person name="Wunder E.A."/>
        </authorList>
    </citation>
    <scope>NUCLEOTIDE SEQUENCE [LARGE SCALE GENOMIC DNA]</scope>
    <source>
        <strain evidence="2">Yale</strain>
    </source>
</reference>
<dbReference type="InterPro" id="IPR053205">
    <property type="entry name" value="GHMP_kinase_L-arabinokinase"/>
</dbReference>
<dbReference type="OrthoDB" id="9776616at2"/>
<protein>
    <submittedName>
        <fullName evidence="1">Sugar kinase</fullName>
    </submittedName>
</protein>
<dbReference type="EMBL" id="QHCT01000005">
    <property type="protein sequence ID" value="RHX87379.1"/>
    <property type="molecule type" value="Genomic_DNA"/>
</dbReference>
<dbReference type="PANTHER" id="PTHR38134">
    <property type="entry name" value="SLR1395 PROTEIN"/>
    <property type="match status" value="1"/>
</dbReference>
<proteinExistence type="predicted"/>
<comment type="caution">
    <text evidence="1">The sequence shown here is derived from an EMBL/GenBank/DDBJ whole genome shotgun (WGS) entry which is preliminary data.</text>
</comment>
<accession>A0A396YVX4</accession>
<sequence length="375" mass="42748">MKITYYVSSHGFGHISRSMEIILHLLRRFPDLQIELVTAREEFLNTLSISEEDSIFLKRLSTRKKSLDVGMIQKDSLSIDIRGTEHAIEEFNSRKSYLQISEIEACLDFETDLIVSDSASLPFVIADKIKIPSLFIGNFTWDFIYGGYQKESPIFSQTAAILFEEYYLATFGLLLPFSCPAPSLPEQKNIGLVGRRPNLDKTNAKEFFKLPNDKINLLFSFGAYGVKTDQFQWKEFDSDHYRIVISGGTDFDLSQIPDKQKKGILNFANVHYPDLLTACDFVITKPGYGILSESVYAKTPILYTDRGNFPEVPYLHRALREEISSAYLSNAELFSFRFEKAIENAKNWNGSGSPVFERDGREDVQHAVSVFLKLI</sequence>
<evidence type="ECO:0000313" key="2">
    <source>
        <dbReference type="Proteomes" id="UP000265798"/>
    </source>
</evidence>
<dbReference type="SUPFAM" id="SSF53756">
    <property type="entry name" value="UDP-Glycosyltransferase/glycogen phosphorylase"/>
    <property type="match status" value="1"/>
</dbReference>